<accession>A0AAD6U4W3</accession>
<protein>
    <submittedName>
        <fullName evidence="1">Uncharacterized protein</fullName>
    </submittedName>
</protein>
<dbReference type="AlphaFoldDB" id="A0AAD6U4W3"/>
<dbReference type="EMBL" id="JARJCN010000025">
    <property type="protein sequence ID" value="KAJ7088743.1"/>
    <property type="molecule type" value="Genomic_DNA"/>
</dbReference>
<keyword evidence="2" id="KW-1185">Reference proteome</keyword>
<dbReference type="Proteomes" id="UP001222325">
    <property type="component" value="Unassembled WGS sequence"/>
</dbReference>
<comment type="caution">
    <text evidence="1">The sequence shown here is derived from an EMBL/GenBank/DDBJ whole genome shotgun (WGS) entry which is preliminary data.</text>
</comment>
<proteinExistence type="predicted"/>
<name>A0AAD6U4W3_9AGAR</name>
<organism evidence="1 2">
    <name type="scientific">Mycena belliarum</name>
    <dbReference type="NCBI Taxonomy" id="1033014"/>
    <lineage>
        <taxon>Eukaryota</taxon>
        <taxon>Fungi</taxon>
        <taxon>Dikarya</taxon>
        <taxon>Basidiomycota</taxon>
        <taxon>Agaricomycotina</taxon>
        <taxon>Agaricomycetes</taxon>
        <taxon>Agaricomycetidae</taxon>
        <taxon>Agaricales</taxon>
        <taxon>Marasmiineae</taxon>
        <taxon>Mycenaceae</taxon>
        <taxon>Mycena</taxon>
    </lineage>
</organism>
<evidence type="ECO:0000313" key="2">
    <source>
        <dbReference type="Proteomes" id="UP001222325"/>
    </source>
</evidence>
<gene>
    <name evidence="1" type="ORF">B0H15DRAFT_949377</name>
</gene>
<evidence type="ECO:0000313" key="1">
    <source>
        <dbReference type="EMBL" id="KAJ7088743.1"/>
    </source>
</evidence>
<sequence>MPARSVITTIAPRHANCGTQAHPTPVGAPLNSNGPQCAHCGWRGGSHASNCPFIFTLPLARNTSI</sequence>
<reference evidence="1" key="1">
    <citation type="submission" date="2023-03" db="EMBL/GenBank/DDBJ databases">
        <title>Massive genome expansion in bonnet fungi (Mycena s.s.) driven by repeated elements and novel gene families across ecological guilds.</title>
        <authorList>
            <consortium name="Lawrence Berkeley National Laboratory"/>
            <person name="Harder C.B."/>
            <person name="Miyauchi S."/>
            <person name="Viragh M."/>
            <person name="Kuo A."/>
            <person name="Thoen E."/>
            <person name="Andreopoulos B."/>
            <person name="Lu D."/>
            <person name="Skrede I."/>
            <person name="Drula E."/>
            <person name="Henrissat B."/>
            <person name="Morin E."/>
            <person name="Kohler A."/>
            <person name="Barry K."/>
            <person name="LaButti K."/>
            <person name="Morin E."/>
            <person name="Salamov A."/>
            <person name="Lipzen A."/>
            <person name="Mereny Z."/>
            <person name="Hegedus B."/>
            <person name="Baldrian P."/>
            <person name="Stursova M."/>
            <person name="Weitz H."/>
            <person name="Taylor A."/>
            <person name="Grigoriev I.V."/>
            <person name="Nagy L.G."/>
            <person name="Martin F."/>
            <person name="Kauserud H."/>
        </authorList>
    </citation>
    <scope>NUCLEOTIDE SEQUENCE</scope>
    <source>
        <strain evidence="1">CBHHK173m</strain>
    </source>
</reference>